<dbReference type="InterPro" id="IPR020550">
    <property type="entry name" value="Inositol_monophosphatase_CS"/>
</dbReference>
<dbReference type="EC" id="3.1.3.25" evidence="4"/>
<evidence type="ECO:0000256" key="1">
    <source>
        <dbReference type="ARBA" id="ARBA00001033"/>
    </source>
</evidence>
<comment type="catalytic activity">
    <reaction evidence="1">
        <text>a myo-inositol phosphate + H2O = myo-inositol + phosphate</text>
        <dbReference type="Rhea" id="RHEA:24056"/>
        <dbReference type="ChEBI" id="CHEBI:15377"/>
        <dbReference type="ChEBI" id="CHEBI:17268"/>
        <dbReference type="ChEBI" id="CHEBI:43474"/>
        <dbReference type="ChEBI" id="CHEBI:84139"/>
        <dbReference type="EC" id="3.1.3.25"/>
    </reaction>
</comment>
<keyword evidence="7" id="KW-0460">Magnesium</keyword>
<dbReference type="Gene3D" id="3.40.190.80">
    <property type="match status" value="1"/>
</dbReference>
<dbReference type="PRINTS" id="PR01959">
    <property type="entry name" value="SBIMPHPHTASE"/>
</dbReference>
<keyword evidence="5" id="KW-0479">Metal-binding</keyword>
<feature type="non-terminal residue" evidence="8">
    <location>
        <position position="1"/>
    </location>
</feature>
<comment type="cofactor">
    <cofactor evidence="2">
        <name>Mg(2+)</name>
        <dbReference type="ChEBI" id="CHEBI:18420"/>
    </cofactor>
</comment>
<reference evidence="8" key="1">
    <citation type="submission" date="2018-05" db="EMBL/GenBank/DDBJ databases">
        <authorList>
            <person name="Lanie J.A."/>
            <person name="Ng W.-L."/>
            <person name="Kazmierczak K.M."/>
            <person name="Andrzejewski T.M."/>
            <person name="Davidsen T.M."/>
            <person name="Wayne K.J."/>
            <person name="Tettelin H."/>
            <person name="Glass J.I."/>
            <person name="Rusch D."/>
            <person name="Podicherti R."/>
            <person name="Tsui H.-C.T."/>
            <person name="Winkler M.E."/>
        </authorList>
    </citation>
    <scope>NUCLEOTIDE SEQUENCE</scope>
</reference>
<gene>
    <name evidence="8" type="ORF">METZ01_LOCUS432</name>
</gene>
<dbReference type="InterPro" id="IPR022337">
    <property type="entry name" value="Inositol_monophosphatase_SuhB"/>
</dbReference>
<dbReference type="GO" id="GO:0046872">
    <property type="term" value="F:metal ion binding"/>
    <property type="evidence" value="ECO:0007669"/>
    <property type="project" value="UniProtKB-KW"/>
</dbReference>
<name>A0A381N1L7_9ZZZZ</name>
<dbReference type="Gene3D" id="3.30.540.10">
    <property type="entry name" value="Fructose-1,6-Bisphosphatase, subunit A, domain 1"/>
    <property type="match status" value="1"/>
</dbReference>
<evidence type="ECO:0000313" key="8">
    <source>
        <dbReference type="EMBL" id="SUZ47578.1"/>
    </source>
</evidence>
<evidence type="ECO:0000256" key="7">
    <source>
        <dbReference type="ARBA" id="ARBA00022842"/>
    </source>
</evidence>
<sequence length="272" mass="29770">VQPMVNIALRAARRAGQMICRAVDRVDELLIEEKGRNDFVSDIDRNAEAIIIEAIQKAYPDHSILAEESGIFEADGEFRWIIDPLDGTTNFLHGIPHHCTSIAIAKGNAILHGITVDHLRNEEFTASRGEGAYLNGRRIRVTPTTTLSTSMMASGMPWHAQQKHGPAYEAMYREFTGSTRGVRQMGSAALDLAYIAAGRIDGYFEIGIKEWDMAAGSILVREAGGFVGDIAGGDRFLETGNIVAANPRIFREMLRCIRAVVKASNDVELALG</sequence>
<dbReference type="AlphaFoldDB" id="A0A381N1L7"/>
<dbReference type="SUPFAM" id="SSF56655">
    <property type="entry name" value="Carbohydrate phosphatase"/>
    <property type="match status" value="1"/>
</dbReference>
<proteinExistence type="inferred from homology"/>
<dbReference type="InterPro" id="IPR000760">
    <property type="entry name" value="Inositol_monophosphatase-like"/>
</dbReference>
<evidence type="ECO:0000256" key="5">
    <source>
        <dbReference type="ARBA" id="ARBA00022723"/>
    </source>
</evidence>
<dbReference type="GO" id="GO:0008934">
    <property type="term" value="F:inositol monophosphate 1-phosphatase activity"/>
    <property type="evidence" value="ECO:0007669"/>
    <property type="project" value="InterPro"/>
</dbReference>
<dbReference type="PRINTS" id="PR00377">
    <property type="entry name" value="IMPHPHTASES"/>
</dbReference>
<dbReference type="GO" id="GO:0046854">
    <property type="term" value="P:phosphatidylinositol phosphate biosynthetic process"/>
    <property type="evidence" value="ECO:0007669"/>
    <property type="project" value="InterPro"/>
</dbReference>
<evidence type="ECO:0000256" key="6">
    <source>
        <dbReference type="ARBA" id="ARBA00022801"/>
    </source>
</evidence>
<dbReference type="PROSITE" id="PS00630">
    <property type="entry name" value="IMP_2"/>
    <property type="match status" value="1"/>
</dbReference>
<dbReference type="InterPro" id="IPR020583">
    <property type="entry name" value="Inositol_monoP_metal-BS"/>
</dbReference>
<dbReference type="FunFam" id="3.30.540.10:FF:000003">
    <property type="entry name" value="Inositol-1-monophosphatase"/>
    <property type="match status" value="1"/>
</dbReference>
<evidence type="ECO:0000256" key="2">
    <source>
        <dbReference type="ARBA" id="ARBA00001946"/>
    </source>
</evidence>
<dbReference type="PROSITE" id="PS00629">
    <property type="entry name" value="IMP_1"/>
    <property type="match status" value="1"/>
</dbReference>
<evidence type="ECO:0000256" key="4">
    <source>
        <dbReference type="ARBA" id="ARBA00013106"/>
    </source>
</evidence>
<protein>
    <recommendedName>
        <fullName evidence="4">inositol-phosphate phosphatase</fullName>
        <ecNumber evidence="4">3.1.3.25</ecNumber>
    </recommendedName>
</protein>
<dbReference type="PANTHER" id="PTHR20854">
    <property type="entry name" value="INOSITOL MONOPHOSPHATASE"/>
    <property type="match status" value="1"/>
</dbReference>
<keyword evidence="6" id="KW-0378">Hydrolase</keyword>
<dbReference type="CDD" id="cd01639">
    <property type="entry name" value="IMPase"/>
    <property type="match status" value="1"/>
</dbReference>
<dbReference type="PANTHER" id="PTHR20854:SF4">
    <property type="entry name" value="INOSITOL-1-MONOPHOSPHATASE-RELATED"/>
    <property type="match status" value="1"/>
</dbReference>
<accession>A0A381N1L7</accession>
<dbReference type="InterPro" id="IPR033942">
    <property type="entry name" value="IMPase"/>
</dbReference>
<dbReference type="Pfam" id="PF00459">
    <property type="entry name" value="Inositol_P"/>
    <property type="match status" value="1"/>
</dbReference>
<comment type="similarity">
    <text evidence="3">Belongs to the inositol monophosphatase superfamily.</text>
</comment>
<dbReference type="GO" id="GO:0007165">
    <property type="term" value="P:signal transduction"/>
    <property type="evidence" value="ECO:0007669"/>
    <property type="project" value="TreeGrafter"/>
</dbReference>
<dbReference type="EMBL" id="UINC01000023">
    <property type="protein sequence ID" value="SUZ47578.1"/>
    <property type="molecule type" value="Genomic_DNA"/>
</dbReference>
<organism evidence="8">
    <name type="scientific">marine metagenome</name>
    <dbReference type="NCBI Taxonomy" id="408172"/>
    <lineage>
        <taxon>unclassified sequences</taxon>
        <taxon>metagenomes</taxon>
        <taxon>ecological metagenomes</taxon>
    </lineage>
</organism>
<evidence type="ECO:0000256" key="3">
    <source>
        <dbReference type="ARBA" id="ARBA00009759"/>
    </source>
</evidence>
<dbReference type="GO" id="GO:0006020">
    <property type="term" value="P:inositol metabolic process"/>
    <property type="evidence" value="ECO:0007669"/>
    <property type="project" value="TreeGrafter"/>
</dbReference>